<gene>
    <name evidence="5" type="ORF">GCM10010170_011240</name>
</gene>
<sequence length="435" mass="45561">MFATPRPRRLAPMLAALTALSLTTLALAACGNTDNTSPSGGSTELTGSGPATLWVRAADEPMDKALVAAWNEANPDRKITMLTVPDAQYVQKYVQAVRSGDAPDLAAVDIANVKSLTGQKLLTDITAQVDALPYKSALAPAGVQISTVDGKIYALPHQLDVSMLYYNKSLFTKAGLDPSKPPATLDDVVSAARKITALGGDTYGFAFAGNCAGCNAYTLLPYIWASGGDIMNADGTKPTLDDPAVAAALNAHKTMWDEKLMPPAVKDDNGATWLTGFQSGKVGMVALGSFAVSVYKAQPDLDFGVSAIPGSKGTSSFLGGDVIGISKGAKNAKTAWDFVAWSMSEDVQKNVVAKTGQLTVRSDTADNPTTQAEPRLLAANKLIADAKVPVTAKYNSLFIDPTGPYLQFIRDWVFSGDPAKAIATGKSGFDSRLAS</sequence>
<keyword evidence="2" id="KW-0813">Transport</keyword>
<keyword evidence="3 4" id="KW-0732">Signal</keyword>
<dbReference type="Pfam" id="PF01547">
    <property type="entry name" value="SBP_bac_1"/>
    <property type="match status" value="1"/>
</dbReference>
<evidence type="ECO:0000313" key="5">
    <source>
        <dbReference type="EMBL" id="GAA2332340.1"/>
    </source>
</evidence>
<reference evidence="5 6" key="1">
    <citation type="journal article" date="2019" name="Int. J. Syst. Evol. Microbiol.">
        <title>The Global Catalogue of Microorganisms (GCM) 10K type strain sequencing project: providing services to taxonomists for standard genome sequencing and annotation.</title>
        <authorList>
            <consortium name="The Broad Institute Genomics Platform"/>
            <consortium name="The Broad Institute Genome Sequencing Center for Infectious Disease"/>
            <person name="Wu L."/>
            <person name="Ma J."/>
        </authorList>
    </citation>
    <scope>NUCLEOTIDE SEQUENCE [LARGE SCALE GENOMIC DNA]</scope>
    <source>
        <strain evidence="5 6">JCM 3272</strain>
    </source>
</reference>
<dbReference type="CDD" id="cd13585">
    <property type="entry name" value="PBP2_TMBP_like"/>
    <property type="match status" value="1"/>
</dbReference>
<feature type="signal peptide" evidence="4">
    <location>
        <begin position="1"/>
        <end position="28"/>
    </location>
</feature>
<evidence type="ECO:0000256" key="4">
    <source>
        <dbReference type="SAM" id="SignalP"/>
    </source>
</evidence>
<dbReference type="RefSeq" id="WP_344611141.1">
    <property type="nucleotide sequence ID" value="NZ_BAAARV010000007.1"/>
</dbReference>
<dbReference type="InterPro" id="IPR006059">
    <property type="entry name" value="SBP"/>
</dbReference>
<comment type="caution">
    <text evidence="5">The sequence shown here is derived from an EMBL/GenBank/DDBJ whole genome shotgun (WGS) entry which is preliminary data.</text>
</comment>
<protein>
    <submittedName>
        <fullName evidence="5">Sugar ABC transporter substrate-binding protein</fullName>
    </submittedName>
</protein>
<evidence type="ECO:0000256" key="2">
    <source>
        <dbReference type="ARBA" id="ARBA00022448"/>
    </source>
</evidence>
<proteinExistence type="inferred from homology"/>
<dbReference type="PANTHER" id="PTHR30061:SF50">
    <property type="entry name" value="MALTOSE_MALTODEXTRIN-BINDING PERIPLASMIC PROTEIN"/>
    <property type="match status" value="1"/>
</dbReference>
<dbReference type="Proteomes" id="UP001501444">
    <property type="component" value="Unassembled WGS sequence"/>
</dbReference>
<dbReference type="PANTHER" id="PTHR30061">
    <property type="entry name" value="MALTOSE-BINDING PERIPLASMIC PROTEIN"/>
    <property type="match status" value="1"/>
</dbReference>
<dbReference type="SUPFAM" id="SSF53850">
    <property type="entry name" value="Periplasmic binding protein-like II"/>
    <property type="match status" value="1"/>
</dbReference>
<feature type="chain" id="PRO_5046341075" evidence="4">
    <location>
        <begin position="29"/>
        <end position="435"/>
    </location>
</feature>
<dbReference type="Gene3D" id="3.40.190.10">
    <property type="entry name" value="Periplasmic binding protein-like II"/>
    <property type="match status" value="2"/>
</dbReference>
<keyword evidence="6" id="KW-1185">Reference proteome</keyword>
<organism evidence="5 6">
    <name type="scientific">Dactylosporangium salmoneum</name>
    <dbReference type="NCBI Taxonomy" id="53361"/>
    <lineage>
        <taxon>Bacteria</taxon>
        <taxon>Bacillati</taxon>
        <taxon>Actinomycetota</taxon>
        <taxon>Actinomycetes</taxon>
        <taxon>Micromonosporales</taxon>
        <taxon>Micromonosporaceae</taxon>
        <taxon>Dactylosporangium</taxon>
    </lineage>
</organism>
<dbReference type="PROSITE" id="PS51257">
    <property type="entry name" value="PROKAR_LIPOPROTEIN"/>
    <property type="match status" value="1"/>
</dbReference>
<dbReference type="EMBL" id="BAAARV010000007">
    <property type="protein sequence ID" value="GAA2332340.1"/>
    <property type="molecule type" value="Genomic_DNA"/>
</dbReference>
<name>A0ABN3FL78_9ACTN</name>
<accession>A0ABN3FL78</accession>
<evidence type="ECO:0000256" key="3">
    <source>
        <dbReference type="ARBA" id="ARBA00022729"/>
    </source>
</evidence>
<evidence type="ECO:0000313" key="6">
    <source>
        <dbReference type="Proteomes" id="UP001501444"/>
    </source>
</evidence>
<comment type="similarity">
    <text evidence="1">Belongs to the bacterial solute-binding protein 1 family.</text>
</comment>
<evidence type="ECO:0000256" key="1">
    <source>
        <dbReference type="ARBA" id="ARBA00008520"/>
    </source>
</evidence>